<keyword evidence="1" id="KW-1185">Reference proteome</keyword>
<dbReference type="Proteomes" id="UP000095281">
    <property type="component" value="Unplaced"/>
</dbReference>
<sequence length="49" mass="5784">MRNKFTRFFSSLPFYLFPVRAPNWCLVNVERIAGIKCRCGWCMGRPSIN</sequence>
<organism evidence="1 2">
    <name type="scientific">Meloidogyne hapla</name>
    <name type="common">Root-knot nematode worm</name>
    <dbReference type="NCBI Taxonomy" id="6305"/>
    <lineage>
        <taxon>Eukaryota</taxon>
        <taxon>Metazoa</taxon>
        <taxon>Ecdysozoa</taxon>
        <taxon>Nematoda</taxon>
        <taxon>Chromadorea</taxon>
        <taxon>Rhabditida</taxon>
        <taxon>Tylenchina</taxon>
        <taxon>Tylenchomorpha</taxon>
        <taxon>Tylenchoidea</taxon>
        <taxon>Meloidogynidae</taxon>
        <taxon>Meloidogyninae</taxon>
        <taxon>Meloidogyne</taxon>
    </lineage>
</organism>
<dbReference type="WBParaSite" id="MhA1_Contig2834.frz3.gene1">
    <property type="protein sequence ID" value="MhA1_Contig2834.frz3.gene1"/>
    <property type="gene ID" value="MhA1_Contig2834.frz3.gene1"/>
</dbReference>
<dbReference type="AlphaFoldDB" id="A0A1I8BL09"/>
<protein>
    <submittedName>
        <fullName evidence="2">Uncharacterized protein</fullName>
    </submittedName>
</protein>
<evidence type="ECO:0000313" key="2">
    <source>
        <dbReference type="WBParaSite" id="MhA1_Contig2834.frz3.gene1"/>
    </source>
</evidence>
<reference evidence="2" key="1">
    <citation type="submission" date="2016-11" db="UniProtKB">
        <authorList>
            <consortium name="WormBaseParasite"/>
        </authorList>
    </citation>
    <scope>IDENTIFICATION</scope>
</reference>
<proteinExistence type="predicted"/>
<evidence type="ECO:0000313" key="1">
    <source>
        <dbReference type="Proteomes" id="UP000095281"/>
    </source>
</evidence>
<name>A0A1I8BL09_MELHA</name>
<accession>A0A1I8BL09</accession>